<keyword evidence="5" id="KW-0012">Acyltransferase</keyword>
<keyword evidence="3" id="KW-0677">Repeat</keyword>
<dbReference type="SUPFAM" id="SSF51161">
    <property type="entry name" value="Trimeric LpxA-like enzymes"/>
    <property type="match status" value="1"/>
</dbReference>
<evidence type="ECO:0000256" key="2">
    <source>
        <dbReference type="ARBA" id="ARBA00022679"/>
    </source>
</evidence>
<dbReference type="PANTHER" id="PTHR43300">
    <property type="entry name" value="ACETYLTRANSFERASE"/>
    <property type="match status" value="1"/>
</dbReference>
<reference evidence="6 7" key="1">
    <citation type="submission" date="2015-08" db="EMBL/GenBank/DDBJ databases">
        <title>Genomic sequence of Lactobacillus heilongjiangensis DSM 28069, isolated from Chinese traditional pickle.</title>
        <authorList>
            <person name="Jiang X."/>
            <person name="Zheng B."/>
            <person name="Cheng H."/>
        </authorList>
    </citation>
    <scope>NUCLEOTIDE SEQUENCE [LARGE SCALE GENOMIC DNA]</scope>
    <source>
        <strain evidence="6 7">DSM 28069</strain>
    </source>
</reference>
<dbReference type="FunFam" id="2.160.10.10:FF:000037">
    <property type="entry name" value="Streptogramin A acetyltransferase"/>
    <property type="match status" value="1"/>
</dbReference>
<dbReference type="InterPro" id="IPR050179">
    <property type="entry name" value="Trans_hexapeptide_repeat"/>
</dbReference>
<comment type="similarity">
    <text evidence="1">Belongs to the transferase hexapeptide repeat family.</text>
</comment>
<dbReference type="GO" id="GO:0046677">
    <property type="term" value="P:response to antibiotic"/>
    <property type="evidence" value="ECO:0007669"/>
    <property type="project" value="UniProtKB-KW"/>
</dbReference>
<evidence type="ECO:0000256" key="1">
    <source>
        <dbReference type="ARBA" id="ARBA00007274"/>
    </source>
</evidence>
<protein>
    <submittedName>
        <fullName evidence="6">Acetyltransferase</fullName>
    </submittedName>
</protein>
<dbReference type="CDD" id="cd03349">
    <property type="entry name" value="LbH_XAT"/>
    <property type="match status" value="1"/>
</dbReference>
<keyword evidence="7" id="KW-1185">Reference proteome</keyword>
<dbReference type="InterPro" id="IPR011004">
    <property type="entry name" value="Trimer_LpxA-like_sf"/>
</dbReference>
<dbReference type="PANTHER" id="PTHR43300:SF11">
    <property type="entry name" value="ACETYLTRANSFERASE RV3034C-RELATED"/>
    <property type="match status" value="1"/>
</dbReference>
<sequence>MTIPDANAIYPNPAIKEVVFIKNVIKSPNIEIGDYTYYDDPVNPTDFEKHVTHHYEFLGDKLIIGKFCSIASGIEFIMNGANHVMKGISTYPFNILGGDWQKYTPELADLPLKGDTVVGNDVWFGQNVTVLPGVKIGDGAIIGANSVVTKDVAPYTIVGGNPIQLIRPRFEPEVIQALENLAWWNKDVEWITVNVPKLMQTTPTVELINSLMEK</sequence>
<evidence type="ECO:0000313" key="7">
    <source>
        <dbReference type="Proteomes" id="UP000061546"/>
    </source>
</evidence>
<dbReference type="Gene3D" id="2.160.10.10">
    <property type="entry name" value="Hexapeptide repeat proteins"/>
    <property type="match status" value="1"/>
</dbReference>
<dbReference type="NCBIfam" id="NF000311">
    <property type="entry name" value="Vat_ABCDEFH"/>
    <property type="match status" value="1"/>
</dbReference>
<dbReference type="RefSeq" id="WP_041501002.1">
    <property type="nucleotide sequence ID" value="NZ_BJDV01000009.1"/>
</dbReference>
<evidence type="ECO:0000256" key="3">
    <source>
        <dbReference type="ARBA" id="ARBA00022737"/>
    </source>
</evidence>
<evidence type="ECO:0000256" key="4">
    <source>
        <dbReference type="ARBA" id="ARBA00023251"/>
    </source>
</evidence>
<proteinExistence type="inferred from homology"/>
<organism evidence="6 7">
    <name type="scientific">Companilactobacillus heilongjiangensis</name>
    <dbReference type="NCBI Taxonomy" id="1074467"/>
    <lineage>
        <taxon>Bacteria</taxon>
        <taxon>Bacillati</taxon>
        <taxon>Bacillota</taxon>
        <taxon>Bacilli</taxon>
        <taxon>Lactobacillales</taxon>
        <taxon>Lactobacillaceae</taxon>
        <taxon>Companilactobacillus</taxon>
    </lineage>
</organism>
<dbReference type="EMBL" id="CP012559">
    <property type="protein sequence ID" value="ALB28024.1"/>
    <property type="molecule type" value="Genomic_DNA"/>
</dbReference>
<keyword evidence="2 6" id="KW-0808">Transferase</keyword>
<dbReference type="OrthoDB" id="9801697at2"/>
<accession>A0A0K2L9Q3</accession>
<gene>
    <name evidence="6" type="ORF">JP39_00770</name>
</gene>
<dbReference type="InterPro" id="IPR001451">
    <property type="entry name" value="Hexapep"/>
</dbReference>
<evidence type="ECO:0000313" key="6">
    <source>
        <dbReference type="EMBL" id="ALB28024.1"/>
    </source>
</evidence>
<dbReference type="KEGG" id="lhi:JP39_00770"/>
<dbReference type="AlphaFoldDB" id="A0A0K2L9Q3"/>
<keyword evidence="4" id="KW-0046">Antibiotic resistance</keyword>
<dbReference type="GO" id="GO:0016746">
    <property type="term" value="F:acyltransferase activity"/>
    <property type="evidence" value="ECO:0007669"/>
    <property type="project" value="UniProtKB-KW"/>
</dbReference>
<dbReference type="STRING" id="1074467.JP39_00770"/>
<dbReference type="Proteomes" id="UP000061546">
    <property type="component" value="Chromosome"/>
</dbReference>
<name>A0A0K2L9Q3_9LACO</name>
<dbReference type="Pfam" id="PF00132">
    <property type="entry name" value="Hexapep"/>
    <property type="match status" value="1"/>
</dbReference>
<evidence type="ECO:0000256" key="5">
    <source>
        <dbReference type="ARBA" id="ARBA00023315"/>
    </source>
</evidence>
<dbReference type="NCBIfam" id="NF000020">
    <property type="entry name" value="stregram_VatE"/>
    <property type="match status" value="1"/>
</dbReference>